<dbReference type="PROSITE" id="PS51269">
    <property type="entry name" value="COMM"/>
    <property type="match status" value="1"/>
</dbReference>
<dbReference type="InParanoid" id="A0A1X7UEM9"/>
<dbReference type="PANTHER" id="PTHR15857">
    <property type="entry name" value="COMM DOMAIN CONTAINING PROTEIN 2"/>
    <property type="match status" value="1"/>
</dbReference>
<dbReference type="eggNOG" id="ENOG502QU0W">
    <property type="taxonomic scope" value="Eukaryota"/>
</dbReference>
<dbReference type="CDD" id="cd04750">
    <property type="entry name" value="Commd2"/>
    <property type="match status" value="1"/>
</dbReference>
<dbReference type="KEGG" id="aqu:100639241"/>
<protein>
    <recommendedName>
        <fullName evidence="1">COMM domain-containing protein</fullName>
    </recommendedName>
</protein>
<dbReference type="AlphaFoldDB" id="A0A1X7UEM9"/>
<dbReference type="Proteomes" id="UP000007879">
    <property type="component" value="Unassembled WGS sequence"/>
</dbReference>
<evidence type="ECO:0000313" key="2">
    <source>
        <dbReference type="EnsemblMetazoa" id="Aqu2.1.26095_001"/>
    </source>
</evidence>
<dbReference type="STRING" id="400682.A0A1X7UEM9"/>
<dbReference type="EnsemblMetazoa" id="XM_003388175.3">
    <property type="protein sequence ID" value="XP_003388223.1"/>
    <property type="gene ID" value="LOC100639241"/>
</dbReference>
<gene>
    <name evidence="2" type="primary">100639241</name>
</gene>
<dbReference type="Pfam" id="PF21672">
    <property type="entry name" value="COMM_HN"/>
    <property type="match status" value="1"/>
</dbReference>
<dbReference type="PANTHER" id="PTHR15857:SF0">
    <property type="entry name" value="COMM DOMAIN-CONTAINING PROTEIN 2"/>
    <property type="match status" value="1"/>
</dbReference>
<evidence type="ECO:0000259" key="1">
    <source>
        <dbReference type="PROSITE" id="PS51269"/>
    </source>
</evidence>
<dbReference type="InterPro" id="IPR017920">
    <property type="entry name" value="COMM"/>
</dbReference>
<dbReference type="EnsemblMetazoa" id="Aqu2.1.26095_001">
    <property type="protein sequence ID" value="Aqu2.1.26095_001"/>
    <property type="gene ID" value="Aqu2.1.26095"/>
</dbReference>
<dbReference type="OMA" id="NGDHNTQ"/>
<reference evidence="3" key="1">
    <citation type="journal article" date="2010" name="Nature">
        <title>The Amphimedon queenslandica genome and the evolution of animal complexity.</title>
        <authorList>
            <person name="Srivastava M."/>
            <person name="Simakov O."/>
            <person name="Chapman J."/>
            <person name="Fahey B."/>
            <person name="Gauthier M.E."/>
            <person name="Mitros T."/>
            <person name="Richards G.S."/>
            <person name="Conaco C."/>
            <person name="Dacre M."/>
            <person name="Hellsten U."/>
            <person name="Larroux C."/>
            <person name="Putnam N.H."/>
            <person name="Stanke M."/>
            <person name="Adamska M."/>
            <person name="Darling A."/>
            <person name="Degnan S.M."/>
            <person name="Oakley T.H."/>
            <person name="Plachetzki D.C."/>
            <person name="Zhai Y."/>
            <person name="Adamski M."/>
            <person name="Calcino A."/>
            <person name="Cummins S.F."/>
            <person name="Goodstein D.M."/>
            <person name="Harris C."/>
            <person name="Jackson D.J."/>
            <person name="Leys S.P."/>
            <person name="Shu S."/>
            <person name="Woodcroft B.J."/>
            <person name="Vervoort M."/>
            <person name="Kosik K.S."/>
            <person name="Manning G."/>
            <person name="Degnan B.M."/>
            <person name="Rokhsar D.S."/>
        </authorList>
    </citation>
    <scope>NUCLEOTIDE SEQUENCE [LARGE SCALE GENOMIC DNA]</scope>
</reference>
<organism evidence="2">
    <name type="scientific">Amphimedon queenslandica</name>
    <name type="common">Sponge</name>
    <dbReference type="NCBI Taxonomy" id="400682"/>
    <lineage>
        <taxon>Eukaryota</taxon>
        <taxon>Metazoa</taxon>
        <taxon>Porifera</taxon>
        <taxon>Demospongiae</taxon>
        <taxon>Heteroscleromorpha</taxon>
        <taxon>Haplosclerida</taxon>
        <taxon>Niphatidae</taxon>
        <taxon>Amphimedon</taxon>
    </lineage>
</organism>
<feature type="domain" description="COMM" evidence="1">
    <location>
        <begin position="123"/>
        <end position="190"/>
    </location>
</feature>
<keyword evidence="3" id="KW-1185">Reference proteome</keyword>
<accession>A0A1X7UEM9</accession>
<reference evidence="2" key="2">
    <citation type="submission" date="2017-05" db="UniProtKB">
        <authorList>
            <consortium name="EnsemblMetazoa"/>
        </authorList>
    </citation>
    <scope>IDENTIFICATION</scope>
</reference>
<sequence>MLLVLTEEHKTHLSFLSTVDISVVREFCRISMEFIKNGPNTKLYSGAAQKLGVDTATVRQSVQGLMFLLVESSKLSVNEIDFLDSIMILGFDEELNKELYALYEENSSEIRSLLMSMSLDLPHYTDLEWRLEAQLSSRSLERQVQPSILLRLHTEEEGVPSVHTIETDPVNLIHLTNSLETALAEIKSQHCRRIMRGIK</sequence>
<dbReference type="InterPro" id="IPR037354">
    <property type="entry name" value="Commd2"/>
</dbReference>
<dbReference type="OrthoDB" id="10257479at2759"/>
<dbReference type="Pfam" id="PF07258">
    <property type="entry name" value="COMM_domain"/>
    <property type="match status" value="1"/>
</dbReference>
<evidence type="ECO:0000313" key="3">
    <source>
        <dbReference type="Proteomes" id="UP000007879"/>
    </source>
</evidence>
<proteinExistence type="predicted"/>
<name>A0A1X7UEM9_AMPQE</name>